<feature type="transmembrane region" description="Helical" evidence="8">
    <location>
        <begin position="12"/>
        <end position="31"/>
    </location>
</feature>
<accession>A0ABN0WF05</accession>
<dbReference type="EMBL" id="BAAADJ010000024">
    <property type="protein sequence ID" value="GAA0334978.1"/>
    <property type="molecule type" value="Genomic_DNA"/>
</dbReference>
<gene>
    <name evidence="10" type="ORF">GCM10008967_27250</name>
</gene>
<evidence type="ECO:0000256" key="4">
    <source>
        <dbReference type="ARBA" id="ARBA00022519"/>
    </source>
</evidence>
<organism evidence="10 11">
    <name type="scientific">Bacillus carboniphilus</name>
    <dbReference type="NCBI Taxonomy" id="86663"/>
    <lineage>
        <taxon>Bacteria</taxon>
        <taxon>Bacillati</taxon>
        <taxon>Bacillota</taxon>
        <taxon>Bacilli</taxon>
        <taxon>Bacillales</taxon>
        <taxon>Bacillaceae</taxon>
        <taxon>Bacillus</taxon>
    </lineage>
</organism>
<comment type="similarity">
    <text evidence="8">Belongs to the binding-protein-dependent transport system permease family.</text>
</comment>
<keyword evidence="11" id="KW-1185">Reference proteome</keyword>
<evidence type="ECO:0000256" key="8">
    <source>
        <dbReference type="RuleBase" id="RU363032"/>
    </source>
</evidence>
<keyword evidence="4" id="KW-0997">Cell inner membrane</keyword>
<protein>
    <submittedName>
        <fullName evidence="10">Iron ABC transporter permease</fullName>
    </submittedName>
</protein>
<name>A0ABN0WF05_9BACI</name>
<feature type="transmembrane region" description="Helical" evidence="8">
    <location>
        <begin position="91"/>
        <end position="111"/>
    </location>
</feature>
<dbReference type="Pfam" id="PF00528">
    <property type="entry name" value="BPD_transp_1"/>
    <property type="match status" value="2"/>
</dbReference>
<evidence type="ECO:0000313" key="11">
    <source>
        <dbReference type="Proteomes" id="UP001500782"/>
    </source>
</evidence>
<proteinExistence type="inferred from homology"/>
<feature type="transmembrane region" description="Helical" evidence="8">
    <location>
        <begin position="291"/>
        <end position="317"/>
    </location>
</feature>
<comment type="caution">
    <text evidence="10">The sequence shown here is derived from an EMBL/GenBank/DDBJ whole genome shotgun (WGS) entry which is preliminary data.</text>
</comment>
<evidence type="ECO:0000256" key="3">
    <source>
        <dbReference type="ARBA" id="ARBA00022475"/>
    </source>
</evidence>
<dbReference type="SUPFAM" id="SSF161098">
    <property type="entry name" value="MetI-like"/>
    <property type="match status" value="2"/>
</dbReference>
<dbReference type="RefSeq" id="WP_343799924.1">
    <property type="nucleotide sequence ID" value="NZ_BAAADJ010000024.1"/>
</dbReference>
<keyword evidence="6 8" id="KW-1133">Transmembrane helix</keyword>
<dbReference type="Gene3D" id="1.10.3720.10">
    <property type="entry name" value="MetI-like"/>
    <property type="match status" value="2"/>
</dbReference>
<feature type="transmembrane region" description="Helical" evidence="8">
    <location>
        <begin position="187"/>
        <end position="209"/>
    </location>
</feature>
<evidence type="ECO:0000256" key="7">
    <source>
        <dbReference type="ARBA" id="ARBA00023136"/>
    </source>
</evidence>
<dbReference type="PROSITE" id="PS50928">
    <property type="entry name" value="ABC_TM1"/>
    <property type="match status" value="2"/>
</dbReference>
<feature type="transmembrane region" description="Helical" evidence="8">
    <location>
        <begin position="147"/>
        <end position="166"/>
    </location>
</feature>
<evidence type="ECO:0000256" key="5">
    <source>
        <dbReference type="ARBA" id="ARBA00022692"/>
    </source>
</evidence>
<feature type="transmembrane region" description="Helical" evidence="8">
    <location>
        <begin position="519"/>
        <end position="537"/>
    </location>
</feature>
<evidence type="ECO:0000313" key="10">
    <source>
        <dbReference type="EMBL" id="GAA0334978.1"/>
    </source>
</evidence>
<keyword evidence="5 8" id="KW-0812">Transmembrane</keyword>
<keyword evidence="7 8" id="KW-0472">Membrane</keyword>
<dbReference type="PANTHER" id="PTHR43357:SF3">
    <property type="entry name" value="FE(3+)-TRANSPORT SYSTEM PERMEASE PROTEIN FBPB 2"/>
    <property type="match status" value="1"/>
</dbReference>
<feature type="transmembrane region" description="Helical" evidence="8">
    <location>
        <begin position="371"/>
        <end position="394"/>
    </location>
</feature>
<feature type="transmembrane region" description="Helical" evidence="8">
    <location>
        <begin position="337"/>
        <end position="359"/>
    </location>
</feature>
<evidence type="ECO:0000256" key="2">
    <source>
        <dbReference type="ARBA" id="ARBA00022448"/>
    </source>
</evidence>
<evidence type="ECO:0000256" key="1">
    <source>
        <dbReference type="ARBA" id="ARBA00004429"/>
    </source>
</evidence>
<dbReference type="InterPro" id="IPR000515">
    <property type="entry name" value="MetI-like"/>
</dbReference>
<feature type="transmembrane region" description="Helical" evidence="8">
    <location>
        <begin position="469"/>
        <end position="486"/>
    </location>
</feature>
<comment type="subcellular location">
    <subcellularLocation>
        <location evidence="1">Cell inner membrane</location>
        <topology evidence="1">Multi-pass membrane protein</topology>
    </subcellularLocation>
    <subcellularLocation>
        <location evidence="8">Cell membrane</location>
        <topology evidence="8">Multi-pass membrane protein</topology>
    </subcellularLocation>
</comment>
<sequence length="546" mass="61375">MKITHHVKKQVNIWAILSFAIIGLILLPNLIVGVEFFTKGNDNWQHIKEYLLFDIVSNTVILLVFTGVFTTVIGSSLAWLITAYTFPLRNFLKWALFLPLAIPPFIGAYTYQGIFNYTGIVQSTLRNVFDIQVNPKYINLATMEGTIFIFTMFLFPYIYVITKGFLENQSASIIETAQLLGVSSFKIFFKIILPLSRAAIIGGVMIVLLEVINDYGVVKYFGIQTFITAIFQTWFGMGDLDSAFKLAGTLMIVVMTVLILEKLLRGRKRFSYSTTRVRPIQPRRLTGLKAWIAFGYAFLIFSLAFFIPFLQLVMWVFMTHDKILTAEFITLVKNSLFVATISAAIIVSVALIVANYTRLYRGLITKILSKVTVVGYTIPGAIIAIGVVTVFIALDDWVYSIFTQLNIDLTFYFRTSFIMLVAAYVIRFLSVGYNSVEAGFEKVGNQFTEASRTLGSSTFRTFYKVDLPLVKASLLGGFILAFVDILKELPLTMLLQPFNFSTLATKAFVYANDEMVNEAASASVLIILISGICIFFFHKVLEGEPK</sequence>
<evidence type="ECO:0000259" key="9">
    <source>
        <dbReference type="PROSITE" id="PS50928"/>
    </source>
</evidence>
<feature type="transmembrane region" description="Helical" evidence="8">
    <location>
        <begin position="243"/>
        <end position="260"/>
    </location>
</feature>
<feature type="transmembrane region" description="Helical" evidence="8">
    <location>
        <begin position="51"/>
        <end position="79"/>
    </location>
</feature>
<dbReference type="CDD" id="cd06261">
    <property type="entry name" value="TM_PBP2"/>
    <property type="match status" value="2"/>
</dbReference>
<feature type="domain" description="ABC transmembrane type-1" evidence="9">
    <location>
        <begin position="332"/>
        <end position="537"/>
    </location>
</feature>
<dbReference type="InterPro" id="IPR035906">
    <property type="entry name" value="MetI-like_sf"/>
</dbReference>
<reference evidence="10 11" key="1">
    <citation type="journal article" date="2019" name="Int. J. Syst. Evol. Microbiol.">
        <title>The Global Catalogue of Microorganisms (GCM) 10K type strain sequencing project: providing services to taxonomists for standard genome sequencing and annotation.</title>
        <authorList>
            <consortium name="The Broad Institute Genomics Platform"/>
            <consortium name="The Broad Institute Genome Sequencing Center for Infectious Disease"/>
            <person name="Wu L."/>
            <person name="Ma J."/>
        </authorList>
    </citation>
    <scope>NUCLEOTIDE SEQUENCE [LARGE SCALE GENOMIC DNA]</scope>
    <source>
        <strain evidence="10 11">JCM 9731</strain>
    </source>
</reference>
<keyword evidence="3" id="KW-1003">Cell membrane</keyword>
<keyword evidence="2 8" id="KW-0813">Transport</keyword>
<feature type="domain" description="ABC transmembrane type-1" evidence="9">
    <location>
        <begin position="56"/>
        <end position="265"/>
    </location>
</feature>
<dbReference type="Proteomes" id="UP001500782">
    <property type="component" value="Unassembled WGS sequence"/>
</dbReference>
<feature type="transmembrane region" description="Helical" evidence="8">
    <location>
        <begin position="409"/>
        <end position="426"/>
    </location>
</feature>
<evidence type="ECO:0000256" key="6">
    <source>
        <dbReference type="ARBA" id="ARBA00022989"/>
    </source>
</evidence>
<dbReference type="PANTHER" id="PTHR43357">
    <property type="entry name" value="INNER MEMBRANE ABC TRANSPORTER PERMEASE PROTEIN YDCV"/>
    <property type="match status" value="1"/>
</dbReference>